<dbReference type="EMBL" id="PNBA02000726">
    <property type="protein sequence ID" value="KAG6383122.1"/>
    <property type="molecule type" value="Genomic_DNA"/>
</dbReference>
<evidence type="ECO:0000313" key="2">
    <source>
        <dbReference type="EMBL" id="KAG6383122.1"/>
    </source>
</evidence>
<evidence type="ECO:0000313" key="3">
    <source>
        <dbReference type="Proteomes" id="UP000298416"/>
    </source>
</evidence>
<reference evidence="2" key="2">
    <citation type="submission" date="2020-08" db="EMBL/GenBank/DDBJ databases">
        <title>Plant Genome Project.</title>
        <authorList>
            <person name="Zhang R.-G."/>
        </authorList>
    </citation>
    <scope>NUCLEOTIDE SEQUENCE</scope>
    <source>
        <strain evidence="2">Huo1</strain>
        <tissue evidence="2">Leaf</tissue>
    </source>
</reference>
<dbReference type="PANTHER" id="PTHR39244">
    <property type="entry name" value="NATTERIN-4"/>
    <property type="match status" value="1"/>
</dbReference>
<dbReference type="CDD" id="cd20216">
    <property type="entry name" value="PFM_HFR-2-like"/>
    <property type="match status" value="1"/>
</dbReference>
<dbReference type="AlphaFoldDB" id="A0A8X8VVG3"/>
<comment type="caution">
    <text evidence="2">The sequence shown here is derived from an EMBL/GenBank/DDBJ whole genome shotgun (WGS) entry which is preliminary data.</text>
</comment>
<dbReference type="Gene3D" id="2.170.15.10">
    <property type="entry name" value="Proaerolysin, chain A, domain 3"/>
    <property type="match status" value="1"/>
</dbReference>
<dbReference type="InterPro" id="IPR008998">
    <property type="entry name" value="Agglutinin"/>
</dbReference>
<dbReference type="Proteomes" id="UP000298416">
    <property type="component" value="Unassembled WGS sequence"/>
</dbReference>
<dbReference type="PANTHER" id="PTHR39244:SF5">
    <property type="entry name" value="NATTERIN-3-LIKE"/>
    <property type="match status" value="1"/>
</dbReference>
<dbReference type="InterPro" id="IPR053237">
    <property type="entry name" value="Natterin_C"/>
</dbReference>
<sequence length="449" mass="50039">MALPNAVVLNVPTSATNTYLYRKDDGSVANGGDNMFSPMVKIEIEQATAGDKYVHLRFSYYNKYWQKSADNNSIVAVSNKPEEDVTMASCTLFEPSLQSDELYLTHVQSGWRVMMDNSTKGFYIDKDSVGATLGFVDWGTLVKMPPHIAVKGDNGHYLKAFIDKSNYYLQFASDDSIDVYSGHTVSLMPDGHVQLISDHFGKLWWASDSWIYADGKGSETSTHFWPIKIDNNTIALQSASNNRFCGRFTSDGVTDGLASLTGTLMKETRLQVEELVSRRKIYYVRYRMENARVFDEKPYLAGTARLTNNTDKDDSMAVSITYQDEKSYTFSRGASLTAGVSTSIKAGLPFIADEQIEVSFEISGTLQWDETTTTTTSVTATGTVPVPANTMAVIDYVGTRGSCNIPFSYTQEDHNSTNGRIAYFQQIDGVYNGVSYYNFDFRVRSVKPM</sequence>
<evidence type="ECO:0000259" key="1">
    <source>
        <dbReference type="SMART" id="SM00791"/>
    </source>
</evidence>
<protein>
    <recommendedName>
        <fullName evidence="1">Agglutinin domain-containing protein</fullName>
    </recommendedName>
</protein>
<dbReference type="SUPFAM" id="SSF50382">
    <property type="entry name" value="Agglutinin"/>
    <property type="match status" value="2"/>
</dbReference>
<dbReference type="InterPro" id="IPR004991">
    <property type="entry name" value="Aerolysin-like"/>
</dbReference>
<accession>A0A8X8VVG3</accession>
<dbReference type="Gene3D" id="2.80.10.50">
    <property type="match status" value="2"/>
</dbReference>
<dbReference type="SMART" id="SM00791">
    <property type="entry name" value="Agglutinin"/>
    <property type="match status" value="1"/>
</dbReference>
<dbReference type="OrthoDB" id="4948898at2759"/>
<dbReference type="CDD" id="cd00257">
    <property type="entry name" value="beta-trefoil_FSCN-like"/>
    <property type="match status" value="1"/>
</dbReference>
<name>A0A8X8VVG3_SALSN</name>
<dbReference type="Pfam" id="PF03318">
    <property type="entry name" value="ETX_MTX2"/>
    <property type="match status" value="1"/>
</dbReference>
<proteinExistence type="predicted"/>
<keyword evidence="3" id="KW-1185">Reference proteome</keyword>
<feature type="domain" description="Agglutinin" evidence="1">
    <location>
        <begin position="142"/>
        <end position="274"/>
    </location>
</feature>
<dbReference type="Pfam" id="PF07468">
    <property type="entry name" value="Agglutinin"/>
    <property type="match status" value="1"/>
</dbReference>
<dbReference type="SUPFAM" id="SSF56973">
    <property type="entry name" value="Aerolisin/ETX pore-forming domain"/>
    <property type="match status" value="1"/>
</dbReference>
<reference evidence="2" key="1">
    <citation type="submission" date="2018-01" db="EMBL/GenBank/DDBJ databases">
        <authorList>
            <person name="Mao J.F."/>
        </authorList>
    </citation>
    <scope>NUCLEOTIDE SEQUENCE</scope>
    <source>
        <strain evidence="2">Huo1</strain>
        <tissue evidence="2">Leaf</tissue>
    </source>
</reference>
<dbReference type="InterPro" id="IPR036242">
    <property type="entry name" value="Agglutinin_dom_sf"/>
</dbReference>
<gene>
    <name evidence="2" type="ORF">SASPL_157130</name>
</gene>
<organism evidence="2">
    <name type="scientific">Salvia splendens</name>
    <name type="common">Scarlet sage</name>
    <dbReference type="NCBI Taxonomy" id="180675"/>
    <lineage>
        <taxon>Eukaryota</taxon>
        <taxon>Viridiplantae</taxon>
        <taxon>Streptophyta</taxon>
        <taxon>Embryophyta</taxon>
        <taxon>Tracheophyta</taxon>
        <taxon>Spermatophyta</taxon>
        <taxon>Magnoliopsida</taxon>
        <taxon>eudicotyledons</taxon>
        <taxon>Gunneridae</taxon>
        <taxon>Pentapetalae</taxon>
        <taxon>asterids</taxon>
        <taxon>lamiids</taxon>
        <taxon>Lamiales</taxon>
        <taxon>Lamiaceae</taxon>
        <taxon>Nepetoideae</taxon>
        <taxon>Mentheae</taxon>
        <taxon>Salviinae</taxon>
        <taxon>Salvia</taxon>
        <taxon>Salvia subgen. Calosphace</taxon>
        <taxon>core Calosphace</taxon>
    </lineage>
</organism>